<dbReference type="OrthoDB" id="9814556at2"/>
<keyword evidence="3 5" id="KW-0560">Oxidoreductase</keyword>
<comment type="similarity">
    <text evidence="4">Belongs to the carotenoid/retinoid oxidoreductase family. CrtN subfamily.</text>
</comment>
<dbReference type="Gene3D" id="3.50.50.60">
    <property type="entry name" value="FAD/NAD(P)-binding domain"/>
    <property type="match status" value="1"/>
</dbReference>
<evidence type="ECO:0000256" key="2">
    <source>
        <dbReference type="ARBA" id="ARBA00022746"/>
    </source>
</evidence>
<reference evidence="8" key="1">
    <citation type="submission" date="2015-08" db="EMBL/GenBank/DDBJ databases">
        <title>Fjat-14210 dsm16467.</title>
        <authorList>
            <person name="Liu B."/>
            <person name="Wang J."/>
            <person name="Zhu Y."/>
            <person name="Liu G."/>
            <person name="Chen Q."/>
            <person name="Chen Z."/>
            <person name="Lan J."/>
            <person name="Che J."/>
            <person name="Ge C."/>
            <person name="Shi H."/>
            <person name="Pan Z."/>
            <person name="Liu X."/>
        </authorList>
    </citation>
    <scope>NUCLEOTIDE SEQUENCE [LARGE SCALE GENOMIC DNA]</scope>
    <source>
        <strain evidence="8">DSM 16467</strain>
    </source>
</reference>
<dbReference type="Gene3D" id="3.90.660.50">
    <property type="match status" value="1"/>
</dbReference>
<dbReference type="InterPro" id="IPR014105">
    <property type="entry name" value="Carotenoid/retinoid_OxRdtase"/>
</dbReference>
<comment type="caution">
    <text evidence="7">The sequence shown here is derived from an EMBL/GenBank/DDBJ whole genome shotgun (WGS) entry which is preliminary data.</text>
</comment>
<dbReference type="RefSeq" id="WP_053399409.1">
    <property type="nucleotide sequence ID" value="NZ_LILC01000002.1"/>
</dbReference>
<dbReference type="NCBIfam" id="TIGR02734">
    <property type="entry name" value="crtI_fam"/>
    <property type="match status" value="1"/>
</dbReference>
<dbReference type="InterPro" id="IPR002937">
    <property type="entry name" value="Amino_oxidase"/>
</dbReference>
<evidence type="ECO:0000256" key="1">
    <source>
        <dbReference type="ARBA" id="ARBA00004829"/>
    </source>
</evidence>
<evidence type="ECO:0000259" key="6">
    <source>
        <dbReference type="Pfam" id="PF01593"/>
    </source>
</evidence>
<dbReference type="EMBL" id="LILC01000002">
    <property type="protein sequence ID" value="KOO50263.1"/>
    <property type="molecule type" value="Genomic_DNA"/>
</dbReference>
<dbReference type="GO" id="GO:0016491">
    <property type="term" value="F:oxidoreductase activity"/>
    <property type="evidence" value="ECO:0007669"/>
    <property type="project" value="UniProtKB-KW"/>
</dbReference>
<dbReference type="AlphaFoldDB" id="A0A0M0LHS2"/>
<dbReference type="PANTHER" id="PTHR43734:SF1">
    <property type="entry name" value="PHYTOENE DESATURASE"/>
    <property type="match status" value="1"/>
</dbReference>
<evidence type="ECO:0000313" key="7">
    <source>
        <dbReference type="EMBL" id="KOO50263.1"/>
    </source>
</evidence>
<dbReference type="STRING" id="284581.AMD01_00375"/>
<dbReference type="PRINTS" id="PR00419">
    <property type="entry name" value="ADXRDTASE"/>
</dbReference>
<comment type="pathway">
    <text evidence="1 5">Carotenoid biosynthesis.</text>
</comment>
<evidence type="ECO:0000313" key="8">
    <source>
        <dbReference type="Proteomes" id="UP000037558"/>
    </source>
</evidence>
<dbReference type="GO" id="GO:0016117">
    <property type="term" value="P:carotenoid biosynthetic process"/>
    <property type="evidence" value="ECO:0007669"/>
    <property type="project" value="UniProtKB-KW"/>
</dbReference>
<sequence length="496" mass="56175">MKTAIVGGGVGGLITALLLTKQGIKVEIFEKESRLGGRLAFVERNGYRIDEGPTIVLLPEMLTSILEEAGISSDQYELIQCDPLYSLNYPDGTVYTKYASLSRQLEEIKRVFPGEEEHFIQFMEDMKTRFSIGKRAFLEKDFVHKRDFWTLENLKNLWKLKAYQTVHSMTASHFNDSRLQEAYSLQTLYVGGNPYSSPAMYSLIPYSEHAHGIYYLKGGYASLVEVLERELKRHNVPIHLNHKVDKLVLHGNRAQGIIANGKKRLFHSVILNGDFPKTASVIDKQEKPYIPSSGCVLFYFGLNRRYDQGNIHQFFMSPDFHHHMKQVFKSKEIPDAPSFYAFNPSKIDPTLAPEGKSVLYVLVPVPSGTHIDWSKQEAFKEKMLQEIEERAFPGIKEATEWMEIRTPNEAERFGLYQGGSFGIAPELRQSGVFRPQVKPYSYDNVFAVGASVHPGGGIPIVMQGAKLLADYIAREKHAIMKGGTIHEVHRESIPTV</sequence>
<dbReference type="PANTHER" id="PTHR43734">
    <property type="entry name" value="PHYTOENE DESATURASE"/>
    <property type="match status" value="1"/>
</dbReference>
<accession>A0A0M0LHS2</accession>
<feature type="domain" description="Amine oxidase" evidence="6">
    <location>
        <begin position="11"/>
        <end position="470"/>
    </location>
</feature>
<proteinExistence type="inferred from homology"/>
<gene>
    <name evidence="7" type="ORF">AMD01_00375</name>
</gene>
<dbReference type="Pfam" id="PF01593">
    <property type="entry name" value="Amino_oxidase"/>
    <property type="match status" value="1"/>
</dbReference>
<evidence type="ECO:0000256" key="3">
    <source>
        <dbReference type="ARBA" id="ARBA00023002"/>
    </source>
</evidence>
<dbReference type="SUPFAM" id="SSF51905">
    <property type="entry name" value="FAD/NAD(P)-binding domain"/>
    <property type="match status" value="1"/>
</dbReference>
<evidence type="ECO:0000256" key="4">
    <source>
        <dbReference type="ARBA" id="ARBA00038322"/>
    </source>
</evidence>
<dbReference type="Proteomes" id="UP000037558">
    <property type="component" value="Unassembled WGS sequence"/>
</dbReference>
<protein>
    <submittedName>
        <fullName evidence="7">Capsular biosynthesis protein CpsH</fullName>
    </submittedName>
</protein>
<dbReference type="InterPro" id="IPR036188">
    <property type="entry name" value="FAD/NAD-bd_sf"/>
</dbReference>
<organism evidence="7 8">
    <name type="scientific">Priestia koreensis</name>
    <dbReference type="NCBI Taxonomy" id="284581"/>
    <lineage>
        <taxon>Bacteria</taxon>
        <taxon>Bacillati</taxon>
        <taxon>Bacillota</taxon>
        <taxon>Bacilli</taxon>
        <taxon>Bacillales</taxon>
        <taxon>Bacillaceae</taxon>
        <taxon>Priestia</taxon>
    </lineage>
</organism>
<name>A0A0M0LHS2_9BACI</name>
<keyword evidence="2 5" id="KW-0125">Carotenoid biosynthesis</keyword>
<evidence type="ECO:0000256" key="5">
    <source>
        <dbReference type="RuleBase" id="RU362075"/>
    </source>
</evidence>
<dbReference type="PATRIC" id="fig|284581.3.peg.313"/>
<keyword evidence="8" id="KW-1185">Reference proteome</keyword>